<dbReference type="PANTHER" id="PTHR30038">
    <property type="entry name" value="ALDEHYDE FERREDOXIN OXIDOREDUCTASE"/>
    <property type="match status" value="1"/>
</dbReference>
<feature type="domain" description="Aldehyde ferredoxin oxidoreductase N-terminal" evidence="9">
    <location>
        <begin position="4"/>
        <end position="205"/>
    </location>
</feature>
<evidence type="ECO:0000256" key="2">
    <source>
        <dbReference type="ARBA" id="ARBA00011032"/>
    </source>
</evidence>
<comment type="cofactor">
    <cofactor evidence="1">
        <name>[4Fe-4S] cluster</name>
        <dbReference type="ChEBI" id="CHEBI:49883"/>
    </cofactor>
</comment>
<evidence type="ECO:0000313" key="10">
    <source>
        <dbReference type="EMBL" id="SHI52183.1"/>
    </source>
</evidence>
<keyword evidence="7" id="KW-0411">Iron-sulfur</keyword>
<dbReference type="OrthoDB" id="9763894at2"/>
<evidence type="ECO:0000256" key="7">
    <source>
        <dbReference type="ARBA" id="ARBA00023014"/>
    </source>
</evidence>
<dbReference type="InterPro" id="IPR001203">
    <property type="entry name" value="OxRdtase_Ald_Fedxn_C"/>
</dbReference>
<dbReference type="SMART" id="SM00790">
    <property type="entry name" value="AFOR_N"/>
    <property type="match status" value="1"/>
</dbReference>
<keyword evidence="4" id="KW-0479">Metal-binding</keyword>
<comment type="cofactor">
    <cofactor evidence="8">
        <name>tungstopterin</name>
        <dbReference type="ChEBI" id="CHEBI:30402"/>
    </cofactor>
</comment>
<dbReference type="InterPro" id="IPR013983">
    <property type="entry name" value="Ald_Fedxn_OxRdtase_N"/>
</dbReference>
<dbReference type="STRING" id="1121476.SAMN02745751_00471"/>
<dbReference type="InterPro" id="IPR036503">
    <property type="entry name" value="Ald_Fedxn_OxRdtase_N_sf"/>
</dbReference>
<keyword evidence="3" id="KW-0004">4Fe-4S</keyword>
<evidence type="ECO:0000256" key="1">
    <source>
        <dbReference type="ARBA" id="ARBA00001966"/>
    </source>
</evidence>
<evidence type="ECO:0000256" key="8">
    <source>
        <dbReference type="ARBA" id="ARBA00049934"/>
    </source>
</evidence>
<keyword evidence="6" id="KW-0408">Iron</keyword>
<organism evidence="10 11">
    <name type="scientific">Dethiosulfatibacter aminovorans DSM 17477</name>
    <dbReference type="NCBI Taxonomy" id="1121476"/>
    <lineage>
        <taxon>Bacteria</taxon>
        <taxon>Bacillati</taxon>
        <taxon>Bacillota</taxon>
        <taxon>Tissierellia</taxon>
        <taxon>Dethiosulfatibacter</taxon>
    </lineage>
</organism>
<comment type="similarity">
    <text evidence="2">Belongs to the AOR/FOR family.</text>
</comment>
<name>A0A1M6BUA7_9FIRM</name>
<sequence>MKGYKDCVLRIDLTSGSIGREKLNEEYVKRYLGGEGYGVALLWDEVPHDAEPLSEKNILSFNTGPLTGTPMASASRTSINFLSPLSNTIGSSNMGSHFGAELKFAGYDSVIFEGKADKPVIVVIDDDKVEIREASHLWGKNTRETTEMLYEELGKEFKISCIGQGGEMLSSLACIFSDDCFAGRGGAGAVMGSKNLKAVAVRGTGKIEIEDKDRFLEINAVAIKEIRDEVYTWGPVHGYGTPAWLDGANECGMLPTRNFRQNYFEKLEPIMPYNLWNNREKFDVRRRACYSCQLGCHKYVVMKNTGSGEDVGIGELEYETIAALGPRCGVNSYEDIAMANYYLTIYGLDTISGGATISAAMELFEEGIITKEDLDGLELNFGNGKAMVELIRKMGLREGCGDLFADGSQVAAEKIGGRALDYTMTVKGMEISATDPRGSSAMTVSFGTSERGACHMRPYAATIDAFGYLYPDLGVEEPRDPFDDSESKEWLKSVKEFFVVTNLIGICDFNVINCELHATTLAALYTALTGIDTDKEELLRKAERTIALERALNYERGFRREDDKLPNRFMTEGAFAGPPKGRKVDMESALDRYYEACSYDKEKAIPTREKFQELGMEDIYNGLLAQK</sequence>
<evidence type="ECO:0000256" key="6">
    <source>
        <dbReference type="ARBA" id="ARBA00023004"/>
    </source>
</evidence>
<dbReference type="Pfam" id="PF01314">
    <property type="entry name" value="AFOR_C"/>
    <property type="match status" value="1"/>
</dbReference>
<evidence type="ECO:0000256" key="5">
    <source>
        <dbReference type="ARBA" id="ARBA00023002"/>
    </source>
</evidence>
<dbReference type="GO" id="GO:0046872">
    <property type="term" value="F:metal ion binding"/>
    <property type="evidence" value="ECO:0007669"/>
    <property type="project" value="UniProtKB-KW"/>
</dbReference>
<dbReference type="RefSeq" id="WP_073046541.1">
    <property type="nucleotide sequence ID" value="NZ_FQZL01000005.1"/>
</dbReference>
<dbReference type="Pfam" id="PF02730">
    <property type="entry name" value="AFOR_N"/>
    <property type="match status" value="1"/>
</dbReference>
<dbReference type="EMBL" id="FQZL01000005">
    <property type="protein sequence ID" value="SHI52183.1"/>
    <property type="molecule type" value="Genomic_DNA"/>
</dbReference>
<accession>A0A1M6BUA7</accession>
<dbReference type="AlphaFoldDB" id="A0A1M6BUA7"/>
<dbReference type="InterPro" id="IPR051919">
    <property type="entry name" value="W-dependent_AOR"/>
</dbReference>
<dbReference type="Proteomes" id="UP000184052">
    <property type="component" value="Unassembled WGS sequence"/>
</dbReference>
<dbReference type="GO" id="GO:0009055">
    <property type="term" value="F:electron transfer activity"/>
    <property type="evidence" value="ECO:0007669"/>
    <property type="project" value="InterPro"/>
</dbReference>
<reference evidence="10 11" key="1">
    <citation type="submission" date="2016-11" db="EMBL/GenBank/DDBJ databases">
        <authorList>
            <person name="Jaros S."/>
            <person name="Januszkiewicz K."/>
            <person name="Wedrychowicz H."/>
        </authorList>
    </citation>
    <scope>NUCLEOTIDE SEQUENCE [LARGE SCALE GENOMIC DNA]</scope>
    <source>
        <strain evidence="10 11">DSM 17477</strain>
    </source>
</reference>
<dbReference type="SUPFAM" id="SSF48310">
    <property type="entry name" value="Aldehyde ferredoxin oxidoreductase, C-terminal domains"/>
    <property type="match status" value="1"/>
</dbReference>
<dbReference type="InterPro" id="IPR013985">
    <property type="entry name" value="Ald_Fedxn_OxRdtase_dom3"/>
</dbReference>
<dbReference type="Gene3D" id="1.10.599.10">
    <property type="entry name" value="Aldehyde Ferredoxin Oxidoreductase Protein, subunit A, domain 3"/>
    <property type="match status" value="1"/>
</dbReference>
<dbReference type="Gene3D" id="3.60.9.10">
    <property type="entry name" value="Aldehyde ferredoxin oxidoreductase, N-terminal domain"/>
    <property type="match status" value="1"/>
</dbReference>
<evidence type="ECO:0000259" key="9">
    <source>
        <dbReference type="SMART" id="SM00790"/>
    </source>
</evidence>
<dbReference type="GO" id="GO:0051539">
    <property type="term" value="F:4 iron, 4 sulfur cluster binding"/>
    <property type="evidence" value="ECO:0007669"/>
    <property type="project" value="UniProtKB-KW"/>
</dbReference>
<dbReference type="InterPro" id="IPR013984">
    <property type="entry name" value="Ald_Fedxn_OxRdtase_dom2"/>
</dbReference>
<dbReference type="Gene3D" id="1.10.569.10">
    <property type="entry name" value="Aldehyde Ferredoxin Oxidoreductase Protein, subunit A, domain 2"/>
    <property type="match status" value="1"/>
</dbReference>
<dbReference type="SUPFAM" id="SSF56228">
    <property type="entry name" value="Aldehyde ferredoxin oxidoreductase, N-terminal domain"/>
    <property type="match status" value="1"/>
</dbReference>
<evidence type="ECO:0000256" key="3">
    <source>
        <dbReference type="ARBA" id="ARBA00022485"/>
    </source>
</evidence>
<protein>
    <submittedName>
        <fullName evidence="10">Aldehyde:ferredoxin oxidoreductase</fullName>
    </submittedName>
</protein>
<dbReference type="PANTHER" id="PTHR30038:SF0">
    <property type="entry name" value="TUNGSTEN-CONTAINING ALDEHYDE FERREDOXIN OXIDOREDUCTASE"/>
    <property type="match status" value="1"/>
</dbReference>
<evidence type="ECO:0000313" key="11">
    <source>
        <dbReference type="Proteomes" id="UP000184052"/>
    </source>
</evidence>
<proteinExistence type="inferred from homology"/>
<evidence type="ECO:0000256" key="4">
    <source>
        <dbReference type="ARBA" id="ARBA00022723"/>
    </source>
</evidence>
<keyword evidence="11" id="KW-1185">Reference proteome</keyword>
<dbReference type="GO" id="GO:0016625">
    <property type="term" value="F:oxidoreductase activity, acting on the aldehyde or oxo group of donors, iron-sulfur protein as acceptor"/>
    <property type="evidence" value="ECO:0007669"/>
    <property type="project" value="InterPro"/>
</dbReference>
<gene>
    <name evidence="10" type="ORF">SAMN02745751_00471</name>
</gene>
<dbReference type="InterPro" id="IPR036021">
    <property type="entry name" value="Tungsten_al_ferr_oxy-like_C"/>
</dbReference>
<keyword evidence="5" id="KW-0560">Oxidoreductase</keyword>